<dbReference type="NCBIfam" id="NF040696">
    <property type="entry name" value="isopcys_mtase"/>
    <property type="match status" value="1"/>
</dbReference>
<name>A0A0E3SC35_9EURY</name>
<evidence type="ECO:0000313" key="7">
    <source>
        <dbReference type="Proteomes" id="UP000033101"/>
    </source>
</evidence>
<gene>
    <name evidence="6" type="ORF">MSHOH_3006</name>
</gene>
<organism evidence="6 7">
    <name type="scientific">Methanosarcina horonobensis HB-1 = JCM 15518</name>
    <dbReference type="NCBI Taxonomy" id="1434110"/>
    <lineage>
        <taxon>Archaea</taxon>
        <taxon>Methanobacteriati</taxon>
        <taxon>Methanobacteriota</taxon>
        <taxon>Stenosarchaea group</taxon>
        <taxon>Methanomicrobia</taxon>
        <taxon>Methanosarcinales</taxon>
        <taxon>Methanosarcinaceae</taxon>
        <taxon>Methanosarcina</taxon>
    </lineage>
</organism>
<dbReference type="STRING" id="1434110.MSHOH_3006"/>
<keyword evidence="3 5" id="KW-1133">Transmembrane helix</keyword>
<dbReference type="HOGENOM" id="CLU_065200_1_3_2"/>
<keyword evidence="6" id="KW-0489">Methyltransferase</keyword>
<dbReference type="GO" id="GO:0016020">
    <property type="term" value="C:membrane"/>
    <property type="evidence" value="ECO:0007669"/>
    <property type="project" value="UniProtKB-SubCell"/>
</dbReference>
<dbReference type="KEGG" id="mhor:MSHOH_3006"/>
<evidence type="ECO:0000256" key="5">
    <source>
        <dbReference type="SAM" id="Phobius"/>
    </source>
</evidence>
<dbReference type="PANTHER" id="PTHR12714">
    <property type="entry name" value="PROTEIN-S ISOPRENYLCYSTEINE O-METHYLTRANSFERASE"/>
    <property type="match status" value="1"/>
</dbReference>
<evidence type="ECO:0000256" key="4">
    <source>
        <dbReference type="ARBA" id="ARBA00023136"/>
    </source>
</evidence>
<feature type="transmembrane region" description="Helical" evidence="5">
    <location>
        <begin position="104"/>
        <end position="137"/>
    </location>
</feature>
<evidence type="ECO:0000256" key="2">
    <source>
        <dbReference type="ARBA" id="ARBA00022692"/>
    </source>
</evidence>
<comment type="subcellular location">
    <subcellularLocation>
        <location evidence="1">Membrane</location>
        <topology evidence="1">Multi-pass membrane protein</topology>
    </subcellularLocation>
</comment>
<evidence type="ECO:0000256" key="1">
    <source>
        <dbReference type="ARBA" id="ARBA00004141"/>
    </source>
</evidence>
<evidence type="ECO:0000313" key="6">
    <source>
        <dbReference type="EMBL" id="AKB79489.1"/>
    </source>
</evidence>
<feature type="transmembrane region" description="Helical" evidence="5">
    <location>
        <begin position="50"/>
        <end position="69"/>
    </location>
</feature>
<accession>A0A0E3SC35</accession>
<dbReference type="EC" id="2.1.1.100" evidence="6"/>
<keyword evidence="4 5" id="KW-0472">Membrane</keyword>
<keyword evidence="6" id="KW-0808">Transferase</keyword>
<proteinExistence type="predicted"/>
<feature type="transmembrane region" description="Helical" evidence="5">
    <location>
        <begin position="20"/>
        <end position="38"/>
    </location>
</feature>
<dbReference type="PANTHER" id="PTHR12714:SF9">
    <property type="entry name" value="PROTEIN-S-ISOPRENYLCYSTEINE O-METHYLTRANSFERASE"/>
    <property type="match status" value="1"/>
</dbReference>
<dbReference type="Gene3D" id="1.20.120.1630">
    <property type="match status" value="1"/>
</dbReference>
<reference evidence="6 7" key="1">
    <citation type="submission" date="2014-07" db="EMBL/GenBank/DDBJ databases">
        <title>Methanogenic archaea and the global carbon cycle.</title>
        <authorList>
            <person name="Henriksen J.R."/>
            <person name="Luke J."/>
            <person name="Reinhart S."/>
            <person name="Benedict M.N."/>
            <person name="Youngblut N.D."/>
            <person name="Metcalf M.E."/>
            <person name="Whitaker R.J."/>
            <person name="Metcalf W.W."/>
        </authorList>
    </citation>
    <scope>NUCLEOTIDE SEQUENCE [LARGE SCALE GENOMIC DNA]</scope>
    <source>
        <strain evidence="6 7">HB-1</strain>
    </source>
</reference>
<dbReference type="PATRIC" id="fig|1434110.4.peg.3873"/>
<keyword evidence="7" id="KW-1185">Reference proteome</keyword>
<dbReference type="AlphaFoldDB" id="A0A0E3SC35"/>
<dbReference type="EMBL" id="CP009516">
    <property type="protein sequence ID" value="AKB79489.1"/>
    <property type="molecule type" value="Genomic_DNA"/>
</dbReference>
<dbReference type="InterPro" id="IPR054851">
    <property type="entry name" value="Isoprenylcys_mtase"/>
</dbReference>
<evidence type="ECO:0000256" key="3">
    <source>
        <dbReference type="ARBA" id="ARBA00022989"/>
    </source>
</evidence>
<dbReference type="GO" id="GO:0032259">
    <property type="term" value="P:methylation"/>
    <property type="evidence" value="ECO:0007669"/>
    <property type="project" value="UniProtKB-KW"/>
</dbReference>
<dbReference type="InterPro" id="IPR007269">
    <property type="entry name" value="ICMT_MeTrfase"/>
</dbReference>
<dbReference type="Pfam" id="PF04140">
    <property type="entry name" value="ICMT"/>
    <property type="match status" value="1"/>
</dbReference>
<dbReference type="GO" id="GO:0004671">
    <property type="term" value="F:protein C-terminal S-isoprenylcysteine carboxyl O-methyltransferase activity"/>
    <property type="evidence" value="ECO:0007669"/>
    <property type="project" value="UniProtKB-EC"/>
</dbReference>
<sequence length="177" mass="20894">MKSYRDFKRAMIKHEQREKMSLAFVGLGFIPIFFYVLTSRINSFRLPFPAWLRWFGAGIIFAGDLLFVWSHRALGRNWSPFLETWKDHTLVTEGPYRFIRHPMYAAIALIGIGVSFLSANLLVILAHMLSIISMYLVRVSDEEKMMAEQFGDEYREYVQNTRRLIPKLRILRSRKQI</sequence>
<keyword evidence="2 5" id="KW-0812">Transmembrane</keyword>
<protein>
    <submittedName>
        <fullName evidence="6">Farnesyl cysteine carboxyl-methyltransferase</fullName>
        <ecNumber evidence="6">2.1.1.100</ecNumber>
    </submittedName>
</protein>
<dbReference type="Proteomes" id="UP000033101">
    <property type="component" value="Chromosome"/>
</dbReference>